<gene>
    <name evidence="1" type="ORF">K1I37_00885</name>
</gene>
<dbReference type="STRING" id="1356854.N007_02255"/>
<evidence type="ECO:0000313" key="1">
    <source>
        <dbReference type="EMBL" id="UNO49157.1"/>
    </source>
</evidence>
<evidence type="ECO:0000313" key="2">
    <source>
        <dbReference type="Proteomes" id="UP000829401"/>
    </source>
</evidence>
<dbReference type="eggNOG" id="COG0338">
    <property type="taxonomic scope" value="Bacteria"/>
</dbReference>
<accession>A0A9E6ZGT7</accession>
<dbReference type="Proteomes" id="UP000829401">
    <property type="component" value="Chromosome"/>
</dbReference>
<name>T0DNJ2_ALIAG</name>
<organism evidence="1 2">
    <name type="scientific">Alicyclobacillus acidoterrestris (strain ATCC 49025 / DSM 3922 / CIP 106132 / NCIMB 13137 / GD3B)</name>
    <dbReference type="NCBI Taxonomy" id="1356854"/>
    <lineage>
        <taxon>Bacteria</taxon>
        <taxon>Bacillati</taxon>
        <taxon>Bacillota</taxon>
        <taxon>Bacilli</taxon>
        <taxon>Bacillales</taxon>
        <taxon>Alicyclobacillaceae</taxon>
        <taxon>Alicyclobacillus</taxon>
    </lineage>
</organism>
<dbReference type="RefSeq" id="WP_021294957.1">
    <property type="nucleotide sequence ID" value="NZ_AURB01000024.1"/>
</dbReference>
<dbReference type="OrthoDB" id="5373219at2"/>
<proteinExistence type="predicted"/>
<dbReference type="EMBL" id="CP080467">
    <property type="protein sequence ID" value="UNO49157.1"/>
    <property type="molecule type" value="Genomic_DNA"/>
</dbReference>
<accession>T0DNJ2</accession>
<sequence length="177" mass="20860">MAEYVYREIDIQPFRSGLSRLAIRKRLLLYFANEEPGEGKQDKTSRYRYCVETMADGSTLWIVRPGRRNGNDFRIEVDGHRFGRSKTPKYEHIYDDLRLKRDANPKQYAKLMTLIDAVYACTEFKPQQLVSIGKKFADVGYPCDLVVGLIKWFLIEHDMNDWNTFGRDCAFYRNIPR</sequence>
<protein>
    <submittedName>
        <fullName evidence="1">Uncharacterized protein</fullName>
    </submittedName>
</protein>
<dbReference type="KEGG" id="aaco:K1I37_00885"/>
<dbReference type="AlphaFoldDB" id="T0DNJ2"/>
<reference evidence="2" key="1">
    <citation type="journal article" date="2022" name="G3 (Bethesda)">
        <title>Unveiling the complete genome sequence of Alicyclobacillus acidoterrestris DSM 3922T, a taint-producing strain.</title>
        <authorList>
            <person name="Leonardo I.C."/>
            <person name="Barreto Crespo M.T."/>
            <person name="Gaspar F.B."/>
        </authorList>
    </citation>
    <scope>NUCLEOTIDE SEQUENCE [LARGE SCALE GENOMIC DNA]</scope>
    <source>
        <strain evidence="2">DSM 3922</strain>
    </source>
</reference>
<keyword evidence="2" id="KW-1185">Reference proteome</keyword>